<proteinExistence type="predicted"/>
<evidence type="ECO:0000313" key="2">
    <source>
        <dbReference type="Proteomes" id="UP000693715"/>
    </source>
</evidence>
<reference evidence="1 2" key="1">
    <citation type="submission" date="2017-03" db="EMBL/GenBank/DDBJ databases">
        <title>Genome comparison of Photorhabdus luminescens strain 0813-124 phase variants.</title>
        <authorList>
            <person name="Chien C.-C."/>
            <person name="Chen W.-J."/>
            <person name="Shih M.-C."/>
            <person name="Hsieh F.-C."/>
        </authorList>
    </citation>
    <scope>NUCLEOTIDE SEQUENCE [LARGE SCALE GENOMIC DNA]</scope>
    <source>
        <strain evidence="1 2">0813-124 phase II</strain>
    </source>
</reference>
<protein>
    <recommendedName>
        <fullName evidence="3">KilA N-terminal/APSES-type HTH DNA-binding domain-containing protein</fullName>
    </recommendedName>
</protein>
<keyword evidence="2" id="KW-1185">Reference proteome</keyword>
<evidence type="ECO:0000313" key="1">
    <source>
        <dbReference type="EMBL" id="QXF31955.1"/>
    </source>
</evidence>
<name>A0ABX8LPV1_9GAMM</name>
<accession>A0ABX8LPV1</accession>
<gene>
    <name evidence="1" type="ORF">B0X70_01255</name>
</gene>
<dbReference type="EMBL" id="CP020335">
    <property type="protein sequence ID" value="QXF31955.1"/>
    <property type="molecule type" value="Genomic_DNA"/>
</dbReference>
<sequence>MVKNFGDESILYNWLRNRNTIEFLGIWEQLYNSANFKPVEFERFKSQAGLNSFHYSDAFPDWSARCQTVGREITTIT</sequence>
<organism evidence="1 2">
    <name type="scientific">Photorhabdus akhurstii</name>
    <dbReference type="NCBI Taxonomy" id="171438"/>
    <lineage>
        <taxon>Bacteria</taxon>
        <taxon>Pseudomonadati</taxon>
        <taxon>Pseudomonadota</taxon>
        <taxon>Gammaproteobacteria</taxon>
        <taxon>Enterobacterales</taxon>
        <taxon>Morganellaceae</taxon>
        <taxon>Photorhabdus</taxon>
    </lineage>
</organism>
<dbReference type="Proteomes" id="UP000693715">
    <property type="component" value="Chromosome"/>
</dbReference>
<evidence type="ECO:0008006" key="3">
    <source>
        <dbReference type="Google" id="ProtNLM"/>
    </source>
</evidence>